<keyword evidence="8" id="KW-1185">Reference proteome</keyword>
<accession>K9VXB2</accession>
<dbReference type="InterPro" id="IPR004752">
    <property type="entry name" value="AmpG_permease/AT-1"/>
</dbReference>
<dbReference type="AlphaFoldDB" id="K9VXB2"/>
<dbReference type="InterPro" id="IPR036259">
    <property type="entry name" value="MFS_trans_sf"/>
</dbReference>
<keyword evidence="5 6" id="KW-0472">Membrane</keyword>
<dbReference type="STRING" id="1173022.Cri9333_0889"/>
<evidence type="ECO:0000256" key="2">
    <source>
        <dbReference type="ARBA" id="ARBA00022448"/>
    </source>
</evidence>
<keyword evidence="3 6" id="KW-0812">Transmembrane</keyword>
<feature type="transmembrane region" description="Helical" evidence="6">
    <location>
        <begin position="340"/>
        <end position="358"/>
    </location>
</feature>
<feature type="transmembrane region" description="Helical" evidence="6">
    <location>
        <begin position="148"/>
        <end position="172"/>
    </location>
</feature>
<feature type="transmembrane region" description="Helical" evidence="6">
    <location>
        <begin position="46"/>
        <end position="63"/>
    </location>
</feature>
<evidence type="ECO:0000256" key="1">
    <source>
        <dbReference type="ARBA" id="ARBA00004141"/>
    </source>
</evidence>
<feature type="transmembrane region" description="Helical" evidence="6">
    <location>
        <begin position="244"/>
        <end position="262"/>
    </location>
</feature>
<dbReference type="PANTHER" id="PTHR12778:SF10">
    <property type="entry name" value="MAJOR FACILITATOR SUPERFAMILY DOMAIN-CONTAINING PROTEIN 3"/>
    <property type="match status" value="1"/>
</dbReference>
<dbReference type="InterPro" id="IPR011701">
    <property type="entry name" value="MFS"/>
</dbReference>
<feature type="transmembrane region" description="Helical" evidence="6">
    <location>
        <begin position="301"/>
        <end position="320"/>
    </location>
</feature>
<feature type="transmembrane region" description="Helical" evidence="6">
    <location>
        <begin position="178"/>
        <end position="197"/>
    </location>
</feature>
<dbReference type="PANTHER" id="PTHR12778">
    <property type="entry name" value="SOLUTE CARRIER FAMILY 33 ACETYL-COA TRANSPORTER -RELATED"/>
    <property type="match status" value="1"/>
</dbReference>
<evidence type="ECO:0000256" key="6">
    <source>
        <dbReference type="SAM" id="Phobius"/>
    </source>
</evidence>
<feature type="transmembrane region" description="Helical" evidence="6">
    <location>
        <begin position="365"/>
        <end position="383"/>
    </location>
</feature>
<evidence type="ECO:0000256" key="4">
    <source>
        <dbReference type="ARBA" id="ARBA00022989"/>
    </source>
</evidence>
<keyword evidence="4 6" id="KW-1133">Transmembrane helix</keyword>
<dbReference type="Proteomes" id="UP000010472">
    <property type="component" value="Chromosome"/>
</dbReference>
<feature type="transmembrane region" description="Helical" evidence="6">
    <location>
        <begin position="217"/>
        <end position="238"/>
    </location>
</feature>
<evidence type="ECO:0000256" key="3">
    <source>
        <dbReference type="ARBA" id="ARBA00022692"/>
    </source>
</evidence>
<dbReference type="GO" id="GO:0016020">
    <property type="term" value="C:membrane"/>
    <property type="evidence" value="ECO:0007669"/>
    <property type="project" value="UniProtKB-SubCell"/>
</dbReference>
<dbReference type="RefSeq" id="WP_015201927.1">
    <property type="nucleotide sequence ID" value="NC_019753.1"/>
</dbReference>
<protein>
    <submittedName>
        <fullName evidence="7">Major facilitator superfamily MFS_1</fullName>
    </submittedName>
</protein>
<feature type="transmembrane region" description="Helical" evidence="6">
    <location>
        <begin position="109"/>
        <end position="127"/>
    </location>
</feature>
<reference evidence="7 8" key="1">
    <citation type="submission" date="2012-06" db="EMBL/GenBank/DDBJ databases">
        <title>Finished chromosome of genome of Crinalium epipsammum PCC 9333.</title>
        <authorList>
            <consortium name="US DOE Joint Genome Institute"/>
            <person name="Gugger M."/>
            <person name="Coursin T."/>
            <person name="Rippka R."/>
            <person name="Tandeau De Marsac N."/>
            <person name="Huntemann M."/>
            <person name="Wei C.-L."/>
            <person name="Han J."/>
            <person name="Detter J.C."/>
            <person name="Han C."/>
            <person name="Tapia R."/>
            <person name="Davenport K."/>
            <person name="Daligault H."/>
            <person name="Erkkila T."/>
            <person name="Gu W."/>
            <person name="Munk A.C.C."/>
            <person name="Teshima H."/>
            <person name="Xu Y."/>
            <person name="Chain P."/>
            <person name="Chen A."/>
            <person name="Krypides N."/>
            <person name="Mavromatis K."/>
            <person name="Markowitz V."/>
            <person name="Szeto E."/>
            <person name="Ivanova N."/>
            <person name="Mikhailova N."/>
            <person name="Ovchinnikova G."/>
            <person name="Pagani I."/>
            <person name="Pati A."/>
            <person name="Goodwin L."/>
            <person name="Peters L."/>
            <person name="Pitluck S."/>
            <person name="Woyke T."/>
            <person name="Kerfeld C."/>
        </authorList>
    </citation>
    <scope>NUCLEOTIDE SEQUENCE [LARGE SCALE GENOMIC DNA]</scope>
    <source>
        <strain evidence="7 8">PCC 9333</strain>
    </source>
</reference>
<keyword evidence="2" id="KW-0813">Transport</keyword>
<dbReference type="EMBL" id="CP003620">
    <property type="protein sequence ID" value="AFZ11805.1"/>
    <property type="molecule type" value="Genomic_DNA"/>
</dbReference>
<dbReference type="OrthoDB" id="9787815at2"/>
<proteinExistence type="predicted"/>
<comment type="subcellular location">
    <subcellularLocation>
        <location evidence="1">Membrane</location>
        <topology evidence="1">Multi-pass membrane protein</topology>
    </subcellularLocation>
</comment>
<dbReference type="HOGENOM" id="CLU_029352_1_2_3"/>
<evidence type="ECO:0000313" key="7">
    <source>
        <dbReference type="EMBL" id="AFZ11805.1"/>
    </source>
</evidence>
<dbReference type="KEGG" id="cep:Cri9333_0889"/>
<name>K9VXB2_9CYAN</name>
<dbReference type="PATRIC" id="fig|1173022.3.peg.965"/>
<dbReference type="GO" id="GO:0022857">
    <property type="term" value="F:transmembrane transporter activity"/>
    <property type="evidence" value="ECO:0007669"/>
    <property type="project" value="InterPro"/>
</dbReference>
<dbReference type="SUPFAM" id="SSF103473">
    <property type="entry name" value="MFS general substrate transporter"/>
    <property type="match status" value="2"/>
</dbReference>
<feature type="transmembrane region" description="Helical" evidence="6">
    <location>
        <begin position="395"/>
        <end position="416"/>
    </location>
</feature>
<dbReference type="CDD" id="cd17486">
    <property type="entry name" value="MFS_AmpG_like"/>
    <property type="match status" value="1"/>
</dbReference>
<dbReference type="Pfam" id="PF07690">
    <property type="entry name" value="MFS_1"/>
    <property type="match status" value="1"/>
</dbReference>
<feature type="transmembrane region" description="Helical" evidence="6">
    <location>
        <begin position="458"/>
        <end position="479"/>
    </location>
</feature>
<organism evidence="7 8">
    <name type="scientific">Crinalium epipsammum PCC 9333</name>
    <dbReference type="NCBI Taxonomy" id="1173022"/>
    <lineage>
        <taxon>Bacteria</taxon>
        <taxon>Bacillati</taxon>
        <taxon>Cyanobacteriota</taxon>
        <taxon>Cyanophyceae</taxon>
        <taxon>Gomontiellales</taxon>
        <taxon>Gomontiellaceae</taxon>
        <taxon>Crinalium</taxon>
    </lineage>
</organism>
<dbReference type="eggNOG" id="COG4114">
    <property type="taxonomic scope" value="Bacteria"/>
</dbReference>
<feature type="transmembrane region" description="Helical" evidence="6">
    <location>
        <begin position="84"/>
        <end position="103"/>
    </location>
</feature>
<evidence type="ECO:0000256" key="5">
    <source>
        <dbReference type="ARBA" id="ARBA00023136"/>
    </source>
</evidence>
<evidence type="ECO:0000313" key="8">
    <source>
        <dbReference type="Proteomes" id="UP000010472"/>
    </source>
</evidence>
<dbReference type="Gene3D" id="1.20.1250.20">
    <property type="entry name" value="MFS general substrate transporter like domains"/>
    <property type="match status" value="2"/>
</dbReference>
<sequence length="495" mass="53641">MKATQSLLQAFQSRKMAALSLLGFSSGLPLFLTSRTLQVWMTEEKVDLGVIGLFAIVSLPYSLKFAWSPLLDRFAPPFLGRRRGWLVVTQVGLLLAIAAMALQKPAQDVQVLQLLAINALIITFLSATQDIAGDAYRTDVLKPNELEAGASIWVLGYRVALLATSFLALILADYMPWNVVYLLMAAFMAVGLITSFWAPPAAGEDLQNRSPLSLKDIIFLIIIVALVVGLLAGVFTSFIPLNVFYWVVASLIVVWLITSFLLPKRNLENVLSDRPPQSLQDAVVMPFQEFFQRFGLPKGSLILVFILLYKLGDALVGNMANPFLIAINFTKTQIGAIQGGMGFLATTVGVLAGGAILTKLGINRCLWIFGILQLVSNFGYYALAVTGKNDSLLVVAINIENFCAGLVTVVTVAFLMSLCNHRFTTTQFALFSSLVAISRDILSAPAGQLAKATGWPSFFLITVVLAIPGLLLLPVVAPWNGQPMAIPNSGINDQN</sequence>
<gene>
    <name evidence="7" type="ORF">Cri9333_0889</name>
</gene>